<dbReference type="PANTHER" id="PTHR30290:SF9">
    <property type="entry name" value="OLIGOPEPTIDE-BINDING PROTEIN APPA"/>
    <property type="match status" value="1"/>
</dbReference>
<feature type="signal peptide" evidence="4">
    <location>
        <begin position="1"/>
        <end position="23"/>
    </location>
</feature>
<evidence type="ECO:0000256" key="3">
    <source>
        <dbReference type="ARBA" id="ARBA00022729"/>
    </source>
</evidence>
<dbReference type="CDD" id="cd08518">
    <property type="entry name" value="PBP2_NikA_DppA_OppA_like_19"/>
    <property type="match status" value="1"/>
</dbReference>
<proteinExistence type="inferred from homology"/>
<feature type="domain" description="Solute-binding protein family 5" evidence="5">
    <location>
        <begin position="81"/>
        <end position="441"/>
    </location>
</feature>
<comment type="similarity">
    <text evidence="1">Belongs to the bacterial solute-binding protein 5 family.</text>
</comment>
<dbReference type="Gene3D" id="3.90.76.10">
    <property type="entry name" value="Dipeptide-binding Protein, Domain 1"/>
    <property type="match status" value="1"/>
</dbReference>
<dbReference type="GO" id="GO:0015833">
    <property type="term" value="P:peptide transport"/>
    <property type="evidence" value="ECO:0007669"/>
    <property type="project" value="TreeGrafter"/>
</dbReference>
<keyword evidence="2" id="KW-0813">Transport</keyword>
<dbReference type="Gene3D" id="3.40.190.10">
    <property type="entry name" value="Periplasmic binding protein-like II"/>
    <property type="match status" value="1"/>
</dbReference>
<dbReference type="InterPro" id="IPR000914">
    <property type="entry name" value="SBP_5_dom"/>
</dbReference>
<dbReference type="GO" id="GO:0043190">
    <property type="term" value="C:ATP-binding cassette (ABC) transporter complex"/>
    <property type="evidence" value="ECO:0007669"/>
    <property type="project" value="InterPro"/>
</dbReference>
<dbReference type="PANTHER" id="PTHR30290">
    <property type="entry name" value="PERIPLASMIC BINDING COMPONENT OF ABC TRANSPORTER"/>
    <property type="match status" value="1"/>
</dbReference>
<comment type="caution">
    <text evidence="6">The sequence shown here is derived from an EMBL/GenBank/DDBJ whole genome shotgun (WGS) entry which is preliminary data.</text>
</comment>
<feature type="chain" id="PRO_5039311230" evidence="4">
    <location>
        <begin position="24"/>
        <end position="542"/>
    </location>
</feature>
<dbReference type="SUPFAM" id="SSF53850">
    <property type="entry name" value="Periplasmic binding protein-like II"/>
    <property type="match status" value="1"/>
</dbReference>
<gene>
    <name evidence="6" type="ORF">DPM12_01320</name>
</gene>
<evidence type="ECO:0000259" key="5">
    <source>
        <dbReference type="Pfam" id="PF00496"/>
    </source>
</evidence>
<evidence type="ECO:0000313" key="7">
    <source>
        <dbReference type="Proteomes" id="UP000250462"/>
    </source>
</evidence>
<dbReference type="AlphaFoldDB" id="A0A329R3W3"/>
<evidence type="ECO:0000313" key="6">
    <source>
        <dbReference type="EMBL" id="RAW18739.1"/>
    </source>
</evidence>
<dbReference type="PROSITE" id="PS51257">
    <property type="entry name" value="PROKAR_LIPOPROTEIN"/>
    <property type="match status" value="1"/>
</dbReference>
<dbReference type="InterPro" id="IPR039424">
    <property type="entry name" value="SBP_5"/>
</dbReference>
<dbReference type="Proteomes" id="UP000250462">
    <property type="component" value="Unassembled WGS sequence"/>
</dbReference>
<dbReference type="GO" id="GO:1904680">
    <property type="term" value="F:peptide transmembrane transporter activity"/>
    <property type="evidence" value="ECO:0007669"/>
    <property type="project" value="TreeGrafter"/>
</dbReference>
<evidence type="ECO:0000256" key="2">
    <source>
        <dbReference type="ARBA" id="ARBA00022448"/>
    </source>
</evidence>
<dbReference type="OrthoDB" id="9046151at2"/>
<reference evidence="6 7" key="1">
    <citation type="submission" date="2018-06" db="EMBL/GenBank/DDBJ databases">
        <title>Phytoactinopolyspora halophila sp. nov., a novel halophilic actinomycete isolated from a saline soil in China.</title>
        <authorList>
            <person name="Tang S.-K."/>
        </authorList>
    </citation>
    <scope>NUCLEOTIDE SEQUENCE [LARGE SCALE GENOMIC DNA]</scope>
    <source>
        <strain evidence="6 7">YIM 96934</strain>
    </source>
</reference>
<dbReference type="GO" id="GO:0042597">
    <property type="term" value="C:periplasmic space"/>
    <property type="evidence" value="ECO:0007669"/>
    <property type="project" value="UniProtKB-ARBA"/>
</dbReference>
<protein>
    <submittedName>
        <fullName evidence="6">ABC transporter substrate-binding protein</fullName>
    </submittedName>
</protein>
<name>A0A329R3W3_9ACTN</name>
<keyword evidence="7" id="KW-1185">Reference proteome</keyword>
<dbReference type="Gene3D" id="3.10.105.10">
    <property type="entry name" value="Dipeptide-binding Protein, Domain 3"/>
    <property type="match status" value="1"/>
</dbReference>
<dbReference type="EMBL" id="QMIG01000001">
    <property type="protein sequence ID" value="RAW18739.1"/>
    <property type="molecule type" value="Genomic_DNA"/>
</dbReference>
<dbReference type="InterPro" id="IPR030678">
    <property type="entry name" value="Peptide/Ni-bd"/>
</dbReference>
<accession>A0A329R3W3</accession>
<dbReference type="Pfam" id="PF00496">
    <property type="entry name" value="SBP_bac_5"/>
    <property type="match status" value="1"/>
</dbReference>
<evidence type="ECO:0000256" key="4">
    <source>
        <dbReference type="SAM" id="SignalP"/>
    </source>
</evidence>
<evidence type="ECO:0000256" key="1">
    <source>
        <dbReference type="ARBA" id="ARBA00005695"/>
    </source>
</evidence>
<keyword evidence="3 4" id="KW-0732">Signal</keyword>
<organism evidence="6 7">
    <name type="scientific">Phytoactinopolyspora halophila</name>
    <dbReference type="NCBI Taxonomy" id="1981511"/>
    <lineage>
        <taxon>Bacteria</taxon>
        <taxon>Bacillati</taxon>
        <taxon>Actinomycetota</taxon>
        <taxon>Actinomycetes</taxon>
        <taxon>Jiangellales</taxon>
        <taxon>Jiangellaceae</taxon>
        <taxon>Phytoactinopolyspora</taxon>
    </lineage>
</organism>
<dbReference type="PIRSF" id="PIRSF002741">
    <property type="entry name" value="MppA"/>
    <property type="match status" value="1"/>
</dbReference>
<sequence length="542" mass="59987">MRRLAHSVLVIGALFVTALFVTSCGDPSGDDANAPDDELVLADSFEPEGFNPIGGHGEDGSSKIYDGLLRLTADADGTPALEPALAADMPEVNDDATEWTVRLRDDVRFHDDSRFDADDVVATFEAVLDPEYASPLATAYAMLDEVEKVDEHTVRFHLASPYAAFDTRMLLGIAPEEALDDPVPVEESALNTEPIGTGPYELAEWRRGEQVVLEANDDYWGGAPEVRRLTVAIAPDDNTRAQRMQAGDFDGAWLPPKLAETFDEVDGVDVVTYPSADWRGVTMPSGHPVTGDRDIREALNLAVDRESMIDAVLAGYGVPAYTPIPEVFGEYHDPGAVFEHDPEAARRLLDEAGWTEGDDGVREKDGVRAEFTLMYFPDETIRRDLGQAFVSDARGIGIEVSLEAVDRTEFRPRIPDDAGMLGGGEFPFDPDPQVYTALHSQYADYDETNPFLNPSAYRNDAVDDALDRGRNSVDDERRVESYREVQQEYVDDPAYVMLAFLDHTYVMRDRGWAGMRPIVEPHAHGVSWGPWWNVADWHADDE</sequence>